<organism evidence="2 3">
    <name type="scientific">Cymbomonas tetramitiformis</name>
    <dbReference type="NCBI Taxonomy" id="36881"/>
    <lineage>
        <taxon>Eukaryota</taxon>
        <taxon>Viridiplantae</taxon>
        <taxon>Chlorophyta</taxon>
        <taxon>Pyramimonadophyceae</taxon>
        <taxon>Pyramimonadales</taxon>
        <taxon>Pyramimonadaceae</taxon>
        <taxon>Cymbomonas</taxon>
    </lineage>
</organism>
<name>A0AAE0BFS4_9CHLO</name>
<accession>A0AAE0BFS4</accession>
<feature type="region of interest" description="Disordered" evidence="1">
    <location>
        <begin position="118"/>
        <end position="155"/>
    </location>
</feature>
<proteinExistence type="predicted"/>
<comment type="caution">
    <text evidence="2">The sequence shown here is derived from an EMBL/GenBank/DDBJ whole genome shotgun (WGS) entry which is preliminary data.</text>
</comment>
<gene>
    <name evidence="2" type="ORF">CYMTET_54925</name>
</gene>
<protein>
    <submittedName>
        <fullName evidence="2">Uncharacterized protein</fullName>
    </submittedName>
</protein>
<keyword evidence="3" id="KW-1185">Reference proteome</keyword>
<dbReference type="EMBL" id="LGRX02035446">
    <property type="protein sequence ID" value="KAK3234837.1"/>
    <property type="molecule type" value="Genomic_DNA"/>
</dbReference>
<evidence type="ECO:0000313" key="3">
    <source>
        <dbReference type="Proteomes" id="UP001190700"/>
    </source>
</evidence>
<dbReference type="AlphaFoldDB" id="A0AAE0BFS4"/>
<evidence type="ECO:0000313" key="2">
    <source>
        <dbReference type="EMBL" id="KAK3234837.1"/>
    </source>
</evidence>
<evidence type="ECO:0000256" key="1">
    <source>
        <dbReference type="SAM" id="MobiDB-lite"/>
    </source>
</evidence>
<dbReference type="Proteomes" id="UP001190700">
    <property type="component" value="Unassembled WGS sequence"/>
</dbReference>
<reference evidence="2 3" key="1">
    <citation type="journal article" date="2015" name="Genome Biol. Evol.">
        <title>Comparative Genomics of a Bacterivorous Green Alga Reveals Evolutionary Causalities and Consequences of Phago-Mixotrophic Mode of Nutrition.</title>
        <authorList>
            <person name="Burns J.A."/>
            <person name="Paasch A."/>
            <person name="Narechania A."/>
            <person name="Kim E."/>
        </authorList>
    </citation>
    <scope>NUCLEOTIDE SEQUENCE [LARGE SCALE GENOMIC DNA]</scope>
    <source>
        <strain evidence="2 3">PLY_AMNH</strain>
    </source>
</reference>
<sequence length="179" mass="20219">MLNFDTKDEWDEWVDEGKRSPFLGPYVPSDPEAMYAEEWTSWDDFLGVFLPFEEAREYARGLNINSMKQWFYLKTEGILPNRVPQRPNYSYKNSGWISWEDWFGVESLVRSAPVEVGASDGADASDGVEASDPGLASGGEEANDGDNTSDGLRVTAGDFPRSHKIELDFTVIQKYRSNL</sequence>